<dbReference type="EMBL" id="JAIBOA010000016">
    <property type="protein sequence ID" value="MBW8485540.1"/>
    <property type="molecule type" value="Genomic_DNA"/>
</dbReference>
<gene>
    <name evidence="1" type="ORF">K1Y72_24380</name>
</gene>
<evidence type="ECO:0000313" key="1">
    <source>
        <dbReference type="EMBL" id="MBW8485540.1"/>
    </source>
</evidence>
<evidence type="ECO:0000313" key="2">
    <source>
        <dbReference type="Proteomes" id="UP000774570"/>
    </source>
</evidence>
<protein>
    <recommendedName>
        <fullName evidence="3">SseB family protein</fullName>
    </recommendedName>
</protein>
<evidence type="ECO:0008006" key="3">
    <source>
        <dbReference type="Google" id="ProtNLM"/>
    </source>
</evidence>
<accession>A0ABS7FYM6</accession>
<reference evidence="1 2" key="1">
    <citation type="submission" date="2021-07" db="EMBL/GenBank/DDBJ databases">
        <title>Actinomadura sp. PM05-2 isolated from lichen.</title>
        <authorList>
            <person name="Somphong A."/>
            <person name="Phongsopitanun W."/>
            <person name="Tanasupawat S."/>
            <person name="Peongsungnone V."/>
        </authorList>
    </citation>
    <scope>NUCLEOTIDE SEQUENCE [LARGE SCALE GENOMIC DNA]</scope>
    <source>
        <strain evidence="1 2">PM05-2</strain>
    </source>
</reference>
<dbReference type="RefSeq" id="WP_220168768.1">
    <property type="nucleotide sequence ID" value="NZ_JAIBOA010000016.1"/>
</dbReference>
<keyword evidence="2" id="KW-1185">Reference proteome</keyword>
<proteinExistence type="predicted"/>
<organism evidence="1 2">
    <name type="scientific">Actinomadura parmotrematis</name>
    <dbReference type="NCBI Taxonomy" id="2864039"/>
    <lineage>
        <taxon>Bacteria</taxon>
        <taxon>Bacillati</taxon>
        <taxon>Actinomycetota</taxon>
        <taxon>Actinomycetes</taxon>
        <taxon>Streptosporangiales</taxon>
        <taxon>Thermomonosporaceae</taxon>
        <taxon>Actinomadura</taxon>
    </lineage>
</organism>
<sequence length="92" mass="9884">MLQALRTGADIGLWLKGPAEDLATRYTRLDHITEGRDALLPLLTGRDEAGLARVLQPAGEFIVVLPKNTEPAIAWAAPNPDAGRGRVKEADT</sequence>
<dbReference type="Proteomes" id="UP000774570">
    <property type="component" value="Unassembled WGS sequence"/>
</dbReference>
<comment type="caution">
    <text evidence="1">The sequence shown here is derived from an EMBL/GenBank/DDBJ whole genome shotgun (WGS) entry which is preliminary data.</text>
</comment>
<name>A0ABS7FYM6_9ACTN</name>